<keyword evidence="2" id="KW-1185">Reference proteome</keyword>
<sequence length="514" mass="58526">MAGNFKVVSSNEETASDNENNDYVLKVIEPPESPVFQPRKKFLYSPEVKDAENNQVDSSQLLFNNRTQFLSVYEQIIIIKGKQENLLKSIESECDFYSISKLHDEIKLMLGNVHKILSLKKSQLHELHHSQMETDSQLPCSQTSTCNQSAIMIAAQRILVHQKMLLKLFNIQKLISLKMDSKKRLADNKHCVLPSNAAINGTSDELTLSESQKTQNLIRNAKSYNEKNQHVDDEVEKNQHVDDEVDALPFSNSQSCNIFVQMLHKGIMNAGDDVLSINCKGKKVYAGLRKDGTIYSKGKDFQSVEDWIFFIRGTKVSKQTLMRMVRYIGKPLSSLLQSNEKKSLNSDEGTSYCTGQEISNSDNSVFLKKVPIQSIFLEENNFPLQSQFSLIVNTQKNTETNQSISDDIQMNDIKTNQSNVCGTEIEALETKQSSISTTQQTDCMQATKPNKEATSKNEKKLFDMEIKKDFIESICNIRLFDKDEFVKSSDILPDGFWDSTFFKIDEEFIRRVGF</sequence>
<feature type="region of interest" description="Disordered" evidence="1">
    <location>
        <begin position="1"/>
        <end position="23"/>
    </location>
</feature>
<evidence type="ECO:0000313" key="2">
    <source>
        <dbReference type="Proteomes" id="UP001652625"/>
    </source>
</evidence>
<gene>
    <name evidence="3" type="primary">LOC101237919</name>
</gene>
<dbReference type="RefSeq" id="XP_065664013.1">
    <property type="nucleotide sequence ID" value="XM_065807941.1"/>
</dbReference>
<dbReference type="GeneID" id="101237919"/>
<proteinExistence type="predicted"/>
<name>A0ABM4CQ82_HYDVU</name>
<evidence type="ECO:0000256" key="1">
    <source>
        <dbReference type="SAM" id="MobiDB-lite"/>
    </source>
</evidence>
<evidence type="ECO:0000313" key="3">
    <source>
        <dbReference type="RefSeq" id="XP_065664013.1"/>
    </source>
</evidence>
<dbReference type="Proteomes" id="UP001652625">
    <property type="component" value="Chromosome 10"/>
</dbReference>
<accession>A0ABM4CQ82</accession>
<organism evidence="2 3">
    <name type="scientific">Hydra vulgaris</name>
    <name type="common">Hydra</name>
    <name type="synonym">Hydra attenuata</name>
    <dbReference type="NCBI Taxonomy" id="6087"/>
    <lineage>
        <taxon>Eukaryota</taxon>
        <taxon>Metazoa</taxon>
        <taxon>Cnidaria</taxon>
        <taxon>Hydrozoa</taxon>
        <taxon>Hydroidolina</taxon>
        <taxon>Anthoathecata</taxon>
        <taxon>Aplanulata</taxon>
        <taxon>Hydridae</taxon>
        <taxon>Hydra</taxon>
    </lineage>
</organism>
<protein>
    <submittedName>
        <fullName evidence="3">Uncharacterized protein LOC101237919 isoform X3</fullName>
    </submittedName>
</protein>
<reference evidence="3" key="1">
    <citation type="submission" date="2025-08" db="UniProtKB">
        <authorList>
            <consortium name="RefSeq"/>
        </authorList>
    </citation>
    <scope>IDENTIFICATION</scope>
</reference>